<name>A0ABN4SQ09_9BURK</name>
<dbReference type="Proteomes" id="UP000095607">
    <property type="component" value="Chromosome"/>
</dbReference>
<evidence type="ECO:0000313" key="2">
    <source>
        <dbReference type="Proteomes" id="UP000095607"/>
    </source>
</evidence>
<dbReference type="EMBL" id="CP017420">
    <property type="protein sequence ID" value="AOV04044.1"/>
    <property type="molecule type" value="Genomic_DNA"/>
</dbReference>
<protein>
    <submittedName>
        <fullName evidence="1">Uncharacterized protein</fullName>
    </submittedName>
</protein>
<keyword evidence="2" id="KW-1185">Reference proteome</keyword>
<proteinExistence type="predicted"/>
<evidence type="ECO:0000313" key="1">
    <source>
        <dbReference type="EMBL" id="AOV04044.1"/>
    </source>
</evidence>
<accession>A0ABN4SQ09</accession>
<gene>
    <name evidence="1" type="ORF">BI380_23200</name>
</gene>
<reference evidence="1 2" key="1">
    <citation type="submission" date="2016-09" db="EMBL/GenBank/DDBJ databases">
        <title>Complete genome sequence of Deltia acidovorans CM13 isolated from murine proximal colonic tissue.</title>
        <authorList>
            <person name="Saffarian A."/>
        </authorList>
    </citation>
    <scope>NUCLEOTIDE SEQUENCE [LARGE SCALE GENOMIC DNA]</scope>
    <source>
        <strain evidence="1 2">CM13</strain>
    </source>
</reference>
<organism evidence="1 2">
    <name type="scientific">Delftia tsuruhatensis</name>
    <dbReference type="NCBI Taxonomy" id="180282"/>
    <lineage>
        <taxon>Bacteria</taxon>
        <taxon>Pseudomonadati</taxon>
        <taxon>Pseudomonadota</taxon>
        <taxon>Betaproteobacteria</taxon>
        <taxon>Burkholderiales</taxon>
        <taxon>Comamonadaceae</taxon>
        <taxon>Delftia</taxon>
    </lineage>
</organism>
<sequence>MLGRLSDEKGVAILADDPRRRLAPSCPCGASSWILVLGRALLFAFGGQQRKDLLRGEAKLGDELLYATKCGCGFSFLCLGDFCIQSSFRGQ</sequence>